<dbReference type="GO" id="GO:0042586">
    <property type="term" value="F:peptide deformylase activity"/>
    <property type="evidence" value="ECO:0007669"/>
    <property type="project" value="UniProtKB-UniRule"/>
</dbReference>
<reference evidence="3 4" key="1">
    <citation type="submission" date="2014-06" db="EMBL/GenBank/DDBJ databases">
        <title>The genome of the endonuclear symbiont Nucleicultrix amoebiphila.</title>
        <authorList>
            <person name="Schulz F."/>
            <person name="Horn M."/>
        </authorList>
    </citation>
    <scope>NUCLEOTIDE SEQUENCE [LARGE SCALE GENOMIC DNA]</scope>
    <source>
        <strain evidence="3 4">FS5</strain>
    </source>
</reference>
<sequence length="171" mass="19452">MEYLTVLTIPDPRLKMKGERVETIDAGILDLLEAMVKTMYHDEGCGLSATQVGIAKRLVVIDMGDESTPEPLKMINPEIIWRSPQTERYQEACLSVPGVSAEVERHVEVKVRYTDIHNKTQEVHGKGYFAECLQHELDHLDGILYIDHLSPMKRQLLINKVIKSKRLSGTR</sequence>
<proteinExistence type="inferred from homology"/>
<evidence type="ECO:0000313" key="4">
    <source>
        <dbReference type="Proteomes" id="UP000237351"/>
    </source>
</evidence>
<dbReference type="STRING" id="1414854.GQ61_06480"/>
<dbReference type="InterPro" id="IPR023635">
    <property type="entry name" value="Peptide_deformylase"/>
</dbReference>
<feature type="binding site" evidence="2">
    <location>
        <position position="93"/>
    </location>
    <ligand>
        <name>Fe cation</name>
        <dbReference type="ChEBI" id="CHEBI:24875"/>
    </ligand>
</feature>
<keyword evidence="2" id="KW-0479">Metal-binding</keyword>
<dbReference type="Gene3D" id="3.90.45.10">
    <property type="entry name" value="Peptide deformylase"/>
    <property type="match status" value="1"/>
</dbReference>
<dbReference type="GO" id="GO:0046872">
    <property type="term" value="F:metal ion binding"/>
    <property type="evidence" value="ECO:0007669"/>
    <property type="project" value="UniProtKB-KW"/>
</dbReference>
<dbReference type="Proteomes" id="UP000237351">
    <property type="component" value="Chromosome"/>
</dbReference>
<dbReference type="AlphaFoldDB" id="A0A1W6N5B5"/>
<protein>
    <recommendedName>
        <fullName evidence="2">Peptide deformylase</fullName>
        <shortName evidence="2">PDF</shortName>
        <ecNumber evidence="2">3.5.1.88</ecNumber>
    </recommendedName>
    <alternativeName>
        <fullName evidence="2">Polypeptide deformylase</fullName>
    </alternativeName>
</protein>
<gene>
    <name evidence="2" type="primary">def</name>
    <name evidence="3" type="ORF">GQ61_06480</name>
</gene>
<comment type="function">
    <text evidence="2">Removes the formyl group from the N-terminal Met of newly synthesized proteins. Requires at least a dipeptide for an efficient rate of reaction. N-terminal L-methionine is a prerequisite for activity but the enzyme has broad specificity at other positions.</text>
</comment>
<evidence type="ECO:0000256" key="2">
    <source>
        <dbReference type="HAMAP-Rule" id="MF_00163"/>
    </source>
</evidence>
<dbReference type="CDD" id="cd00487">
    <property type="entry name" value="Pep_deformylase"/>
    <property type="match status" value="1"/>
</dbReference>
<keyword evidence="2" id="KW-0408">Iron</keyword>
<dbReference type="HAMAP" id="MF_00163">
    <property type="entry name" value="Pep_deformylase"/>
    <property type="match status" value="1"/>
</dbReference>
<dbReference type="Pfam" id="PF01327">
    <property type="entry name" value="Pep_deformylase"/>
    <property type="match status" value="1"/>
</dbReference>
<dbReference type="SUPFAM" id="SSF56420">
    <property type="entry name" value="Peptide deformylase"/>
    <property type="match status" value="1"/>
</dbReference>
<evidence type="ECO:0000256" key="1">
    <source>
        <dbReference type="ARBA" id="ARBA00010759"/>
    </source>
</evidence>
<dbReference type="PIRSF" id="PIRSF004749">
    <property type="entry name" value="Pep_def"/>
    <property type="match status" value="1"/>
</dbReference>
<dbReference type="NCBIfam" id="NF001159">
    <property type="entry name" value="PRK00150.1-3"/>
    <property type="match status" value="1"/>
</dbReference>
<dbReference type="PANTHER" id="PTHR10458:SF22">
    <property type="entry name" value="PEPTIDE DEFORMYLASE"/>
    <property type="match status" value="1"/>
</dbReference>
<dbReference type="PRINTS" id="PR01576">
    <property type="entry name" value="PDEFORMYLASE"/>
</dbReference>
<dbReference type="KEGG" id="naf:GQ61_06480"/>
<organism evidence="3 4">
    <name type="scientific">Candidatus Nucleicultrix amoebiphila FS5</name>
    <dbReference type="NCBI Taxonomy" id="1414854"/>
    <lineage>
        <taxon>Bacteria</taxon>
        <taxon>Pseudomonadati</taxon>
        <taxon>Pseudomonadota</taxon>
        <taxon>Alphaproteobacteria</taxon>
        <taxon>Holosporales</taxon>
        <taxon>Candidatus Nucleicultricaceae</taxon>
        <taxon>Candidatus Nucleicultrix</taxon>
    </lineage>
</organism>
<dbReference type="EMBL" id="CP008743">
    <property type="protein sequence ID" value="ARN84991.1"/>
    <property type="molecule type" value="Genomic_DNA"/>
</dbReference>
<keyword evidence="2" id="KW-0648">Protein biosynthesis</keyword>
<feature type="active site" evidence="2">
    <location>
        <position position="136"/>
    </location>
</feature>
<dbReference type="PANTHER" id="PTHR10458">
    <property type="entry name" value="PEPTIDE DEFORMYLASE"/>
    <property type="match status" value="1"/>
</dbReference>
<comment type="catalytic activity">
    <reaction evidence="2">
        <text>N-terminal N-formyl-L-methionyl-[peptide] + H2O = N-terminal L-methionyl-[peptide] + formate</text>
        <dbReference type="Rhea" id="RHEA:24420"/>
        <dbReference type="Rhea" id="RHEA-COMP:10639"/>
        <dbReference type="Rhea" id="RHEA-COMP:10640"/>
        <dbReference type="ChEBI" id="CHEBI:15377"/>
        <dbReference type="ChEBI" id="CHEBI:15740"/>
        <dbReference type="ChEBI" id="CHEBI:49298"/>
        <dbReference type="ChEBI" id="CHEBI:64731"/>
        <dbReference type="EC" id="3.5.1.88"/>
    </reaction>
</comment>
<accession>A0A1W6N5B5</accession>
<evidence type="ECO:0000313" key="3">
    <source>
        <dbReference type="EMBL" id="ARN84991.1"/>
    </source>
</evidence>
<feature type="binding site" evidence="2">
    <location>
        <position position="139"/>
    </location>
    <ligand>
        <name>Fe cation</name>
        <dbReference type="ChEBI" id="CHEBI:24875"/>
    </ligand>
</feature>
<feature type="binding site" evidence="2">
    <location>
        <position position="135"/>
    </location>
    <ligand>
        <name>Fe cation</name>
        <dbReference type="ChEBI" id="CHEBI:24875"/>
    </ligand>
</feature>
<dbReference type="EC" id="3.5.1.88" evidence="2"/>
<dbReference type="InterPro" id="IPR036821">
    <property type="entry name" value="Peptide_deformylase_sf"/>
</dbReference>
<dbReference type="NCBIfam" id="TIGR00079">
    <property type="entry name" value="pept_deformyl"/>
    <property type="match status" value="1"/>
</dbReference>
<comment type="cofactor">
    <cofactor evidence="2">
        <name>Fe(2+)</name>
        <dbReference type="ChEBI" id="CHEBI:29033"/>
    </cofactor>
    <text evidence="2">Binds 1 Fe(2+) ion.</text>
</comment>
<keyword evidence="4" id="KW-1185">Reference proteome</keyword>
<dbReference type="GO" id="GO:0006412">
    <property type="term" value="P:translation"/>
    <property type="evidence" value="ECO:0007669"/>
    <property type="project" value="UniProtKB-UniRule"/>
</dbReference>
<comment type="similarity">
    <text evidence="1 2">Belongs to the polypeptide deformylase family.</text>
</comment>
<name>A0A1W6N5B5_9PROT</name>
<keyword evidence="2" id="KW-0378">Hydrolase</keyword>